<dbReference type="GO" id="GO:0015074">
    <property type="term" value="P:DNA integration"/>
    <property type="evidence" value="ECO:0007669"/>
    <property type="project" value="UniProtKB-KW"/>
</dbReference>
<keyword evidence="4" id="KW-0233">DNA recombination</keyword>
<keyword evidence="7" id="KW-1185">Reference proteome</keyword>
<dbReference type="GO" id="GO:0006310">
    <property type="term" value="P:DNA recombination"/>
    <property type="evidence" value="ECO:0007669"/>
    <property type="project" value="UniProtKB-KW"/>
</dbReference>
<dbReference type="PANTHER" id="PTHR30349:SF41">
    <property type="entry name" value="INTEGRASE_RECOMBINASE PROTEIN MJ0367-RELATED"/>
    <property type="match status" value="1"/>
</dbReference>
<evidence type="ECO:0000259" key="5">
    <source>
        <dbReference type="PROSITE" id="PS51898"/>
    </source>
</evidence>
<dbReference type="PROSITE" id="PS51898">
    <property type="entry name" value="TYR_RECOMBINASE"/>
    <property type="match status" value="1"/>
</dbReference>
<gene>
    <name evidence="6" type="ORF">COL8621_01297</name>
</gene>
<evidence type="ECO:0000256" key="4">
    <source>
        <dbReference type="ARBA" id="ARBA00023172"/>
    </source>
</evidence>
<dbReference type="SUPFAM" id="SSF56349">
    <property type="entry name" value="DNA breaking-rejoining enzymes"/>
    <property type="match status" value="1"/>
</dbReference>
<keyword evidence="2" id="KW-0229">DNA integration</keyword>
<organism evidence="6 7">
    <name type="scientific">Actibacterium lipolyticum</name>
    <dbReference type="NCBI Taxonomy" id="1524263"/>
    <lineage>
        <taxon>Bacteria</taxon>
        <taxon>Pseudomonadati</taxon>
        <taxon>Pseudomonadota</taxon>
        <taxon>Alphaproteobacteria</taxon>
        <taxon>Rhodobacterales</taxon>
        <taxon>Roseobacteraceae</taxon>
        <taxon>Actibacterium</taxon>
    </lineage>
</organism>
<reference evidence="7" key="1">
    <citation type="submission" date="2017-05" db="EMBL/GenBank/DDBJ databases">
        <authorList>
            <person name="Rodrigo-Torres L."/>
            <person name="Arahal R. D."/>
            <person name="Lucena T."/>
        </authorList>
    </citation>
    <scope>NUCLEOTIDE SEQUENCE [LARGE SCALE GENOMIC DNA]</scope>
    <source>
        <strain evidence="7">CECT 8621</strain>
    </source>
</reference>
<feature type="domain" description="Tyr recombinase" evidence="5">
    <location>
        <begin position="196"/>
        <end position="375"/>
    </location>
</feature>
<dbReference type="Pfam" id="PF00589">
    <property type="entry name" value="Phage_integrase"/>
    <property type="match status" value="1"/>
</dbReference>
<name>A0A238JW75_9RHOB</name>
<accession>A0A238JW75</accession>
<dbReference type="InterPro" id="IPR011010">
    <property type="entry name" value="DNA_brk_join_enz"/>
</dbReference>
<protein>
    <submittedName>
        <fullName evidence="6">Phage integrase family protein</fullName>
    </submittedName>
</protein>
<dbReference type="InterPro" id="IPR002104">
    <property type="entry name" value="Integrase_catalytic"/>
</dbReference>
<dbReference type="Proteomes" id="UP000202922">
    <property type="component" value="Unassembled WGS sequence"/>
</dbReference>
<dbReference type="GO" id="GO:0003677">
    <property type="term" value="F:DNA binding"/>
    <property type="evidence" value="ECO:0007669"/>
    <property type="project" value="UniProtKB-KW"/>
</dbReference>
<dbReference type="InterPro" id="IPR013762">
    <property type="entry name" value="Integrase-like_cat_sf"/>
</dbReference>
<dbReference type="RefSeq" id="WP_093966431.1">
    <property type="nucleotide sequence ID" value="NZ_FXYE01000001.1"/>
</dbReference>
<dbReference type="OrthoDB" id="6388170at2"/>
<comment type="similarity">
    <text evidence="1">Belongs to the 'phage' integrase family.</text>
</comment>
<evidence type="ECO:0000313" key="7">
    <source>
        <dbReference type="Proteomes" id="UP000202922"/>
    </source>
</evidence>
<evidence type="ECO:0000313" key="6">
    <source>
        <dbReference type="EMBL" id="SMX34414.1"/>
    </source>
</evidence>
<dbReference type="Gene3D" id="1.10.443.10">
    <property type="entry name" value="Intergrase catalytic core"/>
    <property type="match status" value="1"/>
</dbReference>
<sequence>MGTIMTRKKKDGSQSFTAVIRKKQKGKVVLTLTETFQNQRSAQRWMKQRERELNAPNGLERVMAKTANKTWSDAIEDYIGAAREKFGKTKSANLTYLQRLDFGKLAVEETTDHDFFKLAQDLLRGVQACPSDKEKDCPEHYALKPRLPQTVQSYMATLSAVVTYGGTSSKVEMPIGEFHKAIASLKHHKLVKRSEKRTRRPTVEEMNRLLSHFHANYTADQRRVPMHKIVGAAITLAHRQADLCKLKWNDVDEGAMKLTLRDMKSPKGSAGNDKELWVTDEGMKIIQSMPHRKDRVFPYHSDTVSRLFTQACEILGIEDLRFHDLRHDAISRFFEMDLEGGTRDKILKFTGHTPDGSLSRYINIEHKSDKYKNWEWWPILFASL</sequence>
<dbReference type="InterPro" id="IPR050090">
    <property type="entry name" value="Tyrosine_recombinase_XerCD"/>
</dbReference>
<proteinExistence type="inferred from homology"/>
<evidence type="ECO:0000256" key="1">
    <source>
        <dbReference type="ARBA" id="ARBA00008857"/>
    </source>
</evidence>
<evidence type="ECO:0000256" key="2">
    <source>
        <dbReference type="ARBA" id="ARBA00022908"/>
    </source>
</evidence>
<evidence type="ECO:0000256" key="3">
    <source>
        <dbReference type="ARBA" id="ARBA00023125"/>
    </source>
</evidence>
<dbReference type="PANTHER" id="PTHR30349">
    <property type="entry name" value="PHAGE INTEGRASE-RELATED"/>
    <property type="match status" value="1"/>
</dbReference>
<dbReference type="AlphaFoldDB" id="A0A238JW75"/>
<keyword evidence="3" id="KW-0238">DNA-binding</keyword>
<dbReference type="EMBL" id="FXYE01000001">
    <property type="protein sequence ID" value="SMX34414.1"/>
    <property type="molecule type" value="Genomic_DNA"/>
</dbReference>